<dbReference type="KEGG" id="nia:A8C56_20075"/>
<reference evidence="1 2" key="1">
    <citation type="submission" date="2016-05" db="EMBL/GenBank/DDBJ databases">
        <title>Niabella ginsenosidivorans BS26 whole genome sequencing.</title>
        <authorList>
            <person name="Im W.T."/>
            <person name="Siddiqi M.Z."/>
        </authorList>
    </citation>
    <scope>NUCLEOTIDE SEQUENCE [LARGE SCALE GENOMIC DNA]</scope>
    <source>
        <strain evidence="1 2">BS26</strain>
    </source>
</reference>
<evidence type="ECO:0000313" key="2">
    <source>
        <dbReference type="Proteomes" id="UP000077667"/>
    </source>
</evidence>
<sequence length="171" mass="19004">MKKALIVTTVLLGFLVIACSTPGKKQFTDAVSYDQFIIDRMEQMQQALFAVQRVTGSDSSGAQADIGSYITRIDSVTKTLRELPDFNGDTGYRDAAVRLGEFYKRSINGPYTEIASIYKEEKDTAQANSRVDTIISRLQQEETAADNDFIKQRNAFAAKNHIKIEPAIPAE</sequence>
<evidence type="ECO:0008006" key="3">
    <source>
        <dbReference type="Google" id="ProtNLM"/>
    </source>
</evidence>
<evidence type="ECO:0000313" key="1">
    <source>
        <dbReference type="EMBL" id="ANH82975.1"/>
    </source>
</evidence>
<protein>
    <recommendedName>
        <fullName evidence="3">Lipoprotein</fullName>
    </recommendedName>
</protein>
<dbReference type="AlphaFoldDB" id="A0A1A9I6L8"/>
<name>A0A1A9I6L8_9BACT</name>
<dbReference type="STRING" id="1176587.A8C56_20075"/>
<dbReference type="RefSeq" id="WP_067760069.1">
    <property type="nucleotide sequence ID" value="NZ_CP015772.1"/>
</dbReference>
<organism evidence="1 2">
    <name type="scientific">Niabella ginsenosidivorans</name>
    <dbReference type="NCBI Taxonomy" id="1176587"/>
    <lineage>
        <taxon>Bacteria</taxon>
        <taxon>Pseudomonadati</taxon>
        <taxon>Bacteroidota</taxon>
        <taxon>Chitinophagia</taxon>
        <taxon>Chitinophagales</taxon>
        <taxon>Chitinophagaceae</taxon>
        <taxon>Niabella</taxon>
    </lineage>
</organism>
<dbReference type="OrthoDB" id="664835at2"/>
<dbReference type="Proteomes" id="UP000077667">
    <property type="component" value="Chromosome"/>
</dbReference>
<keyword evidence="2" id="KW-1185">Reference proteome</keyword>
<gene>
    <name evidence="1" type="ORF">A8C56_20075</name>
</gene>
<proteinExistence type="predicted"/>
<accession>A0A1A9I6L8</accession>
<dbReference type="EMBL" id="CP015772">
    <property type="protein sequence ID" value="ANH82975.1"/>
    <property type="molecule type" value="Genomic_DNA"/>
</dbReference>
<dbReference type="PROSITE" id="PS51257">
    <property type="entry name" value="PROKAR_LIPOPROTEIN"/>
    <property type="match status" value="1"/>
</dbReference>